<sequence length="51" mass="5503">MRFFIPTMIAMLALVSGIAGLALPWDKVGSEVTARVAGTEETDDPCFDDED</sequence>
<dbReference type="Proteomes" id="UP000235786">
    <property type="component" value="Unassembled WGS sequence"/>
</dbReference>
<dbReference type="EMBL" id="KZ613937">
    <property type="protein sequence ID" value="PMD48880.1"/>
    <property type="molecule type" value="Genomic_DNA"/>
</dbReference>
<protein>
    <submittedName>
        <fullName evidence="2">Uncharacterized protein</fullName>
    </submittedName>
</protein>
<evidence type="ECO:0000256" key="1">
    <source>
        <dbReference type="SAM" id="SignalP"/>
    </source>
</evidence>
<gene>
    <name evidence="2" type="ORF">L207DRAFT_575529</name>
</gene>
<feature type="chain" id="PRO_5014359953" evidence="1">
    <location>
        <begin position="21"/>
        <end position="51"/>
    </location>
</feature>
<dbReference type="OrthoDB" id="3560261at2759"/>
<evidence type="ECO:0000313" key="3">
    <source>
        <dbReference type="Proteomes" id="UP000235786"/>
    </source>
</evidence>
<dbReference type="AlphaFoldDB" id="A0A2J6SDP5"/>
<keyword evidence="1" id="KW-0732">Signal</keyword>
<keyword evidence="3" id="KW-1185">Reference proteome</keyword>
<organism evidence="2 3">
    <name type="scientific">Hyaloscypha variabilis (strain UAMH 11265 / GT02V1 / F)</name>
    <name type="common">Meliniomyces variabilis</name>
    <dbReference type="NCBI Taxonomy" id="1149755"/>
    <lineage>
        <taxon>Eukaryota</taxon>
        <taxon>Fungi</taxon>
        <taxon>Dikarya</taxon>
        <taxon>Ascomycota</taxon>
        <taxon>Pezizomycotina</taxon>
        <taxon>Leotiomycetes</taxon>
        <taxon>Helotiales</taxon>
        <taxon>Hyaloscyphaceae</taxon>
        <taxon>Hyaloscypha</taxon>
        <taxon>Hyaloscypha variabilis</taxon>
    </lineage>
</organism>
<feature type="signal peptide" evidence="1">
    <location>
        <begin position="1"/>
        <end position="20"/>
    </location>
</feature>
<reference evidence="2 3" key="1">
    <citation type="submission" date="2016-04" db="EMBL/GenBank/DDBJ databases">
        <title>A degradative enzymes factory behind the ericoid mycorrhizal symbiosis.</title>
        <authorList>
            <consortium name="DOE Joint Genome Institute"/>
            <person name="Martino E."/>
            <person name="Morin E."/>
            <person name="Grelet G."/>
            <person name="Kuo A."/>
            <person name="Kohler A."/>
            <person name="Daghino S."/>
            <person name="Barry K."/>
            <person name="Choi C."/>
            <person name="Cichocki N."/>
            <person name="Clum A."/>
            <person name="Copeland A."/>
            <person name="Hainaut M."/>
            <person name="Haridas S."/>
            <person name="Labutti K."/>
            <person name="Lindquist E."/>
            <person name="Lipzen A."/>
            <person name="Khouja H.-R."/>
            <person name="Murat C."/>
            <person name="Ohm R."/>
            <person name="Olson A."/>
            <person name="Spatafora J."/>
            <person name="Veneault-Fourrey C."/>
            <person name="Henrissat B."/>
            <person name="Grigoriev I."/>
            <person name="Martin F."/>
            <person name="Perotto S."/>
        </authorList>
    </citation>
    <scope>NUCLEOTIDE SEQUENCE [LARGE SCALE GENOMIC DNA]</scope>
    <source>
        <strain evidence="2 3">F</strain>
    </source>
</reference>
<accession>A0A2J6SDP5</accession>
<evidence type="ECO:0000313" key="2">
    <source>
        <dbReference type="EMBL" id="PMD48880.1"/>
    </source>
</evidence>
<name>A0A2J6SDP5_HYAVF</name>
<proteinExistence type="predicted"/>